<sequence length="70" mass="8339">MNNFIFLGWHRRLNRRTGCAPPLYILIRSNHEEAMEVDNMIALVNEQQIQRIQRKASRSVQAKLFAVWEE</sequence>
<evidence type="ECO:0000313" key="1">
    <source>
        <dbReference type="EMBL" id="KAH3795612.1"/>
    </source>
</evidence>
<protein>
    <submittedName>
        <fullName evidence="1">Uncharacterized protein</fullName>
    </submittedName>
</protein>
<evidence type="ECO:0000313" key="2">
    <source>
        <dbReference type="Proteomes" id="UP000828390"/>
    </source>
</evidence>
<dbReference type="Proteomes" id="UP000828390">
    <property type="component" value="Unassembled WGS sequence"/>
</dbReference>
<organism evidence="1 2">
    <name type="scientific">Dreissena polymorpha</name>
    <name type="common">Zebra mussel</name>
    <name type="synonym">Mytilus polymorpha</name>
    <dbReference type="NCBI Taxonomy" id="45954"/>
    <lineage>
        <taxon>Eukaryota</taxon>
        <taxon>Metazoa</taxon>
        <taxon>Spiralia</taxon>
        <taxon>Lophotrochozoa</taxon>
        <taxon>Mollusca</taxon>
        <taxon>Bivalvia</taxon>
        <taxon>Autobranchia</taxon>
        <taxon>Heteroconchia</taxon>
        <taxon>Euheterodonta</taxon>
        <taxon>Imparidentia</taxon>
        <taxon>Neoheterodontei</taxon>
        <taxon>Myida</taxon>
        <taxon>Dreissenoidea</taxon>
        <taxon>Dreissenidae</taxon>
        <taxon>Dreissena</taxon>
    </lineage>
</organism>
<dbReference type="AlphaFoldDB" id="A0A9D4FC78"/>
<accession>A0A9D4FC78</accession>
<keyword evidence="2" id="KW-1185">Reference proteome</keyword>
<reference evidence="1" key="1">
    <citation type="journal article" date="2019" name="bioRxiv">
        <title>The Genome of the Zebra Mussel, Dreissena polymorpha: A Resource for Invasive Species Research.</title>
        <authorList>
            <person name="McCartney M.A."/>
            <person name="Auch B."/>
            <person name="Kono T."/>
            <person name="Mallez S."/>
            <person name="Zhang Y."/>
            <person name="Obille A."/>
            <person name="Becker A."/>
            <person name="Abrahante J.E."/>
            <person name="Garbe J."/>
            <person name="Badalamenti J.P."/>
            <person name="Herman A."/>
            <person name="Mangelson H."/>
            <person name="Liachko I."/>
            <person name="Sullivan S."/>
            <person name="Sone E.D."/>
            <person name="Koren S."/>
            <person name="Silverstein K.A.T."/>
            <person name="Beckman K.B."/>
            <person name="Gohl D.M."/>
        </authorList>
    </citation>
    <scope>NUCLEOTIDE SEQUENCE</scope>
    <source>
        <strain evidence="1">Duluth1</strain>
        <tissue evidence="1">Whole animal</tissue>
    </source>
</reference>
<comment type="caution">
    <text evidence="1">The sequence shown here is derived from an EMBL/GenBank/DDBJ whole genome shotgun (WGS) entry which is preliminary data.</text>
</comment>
<gene>
    <name evidence="1" type="ORF">DPMN_149167</name>
</gene>
<proteinExistence type="predicted"/>
<dbReference type="EMBL" id="JAIWYP010000007">
    <property type="protein sequence ID" value="KAH3795612.1"/>
    <property type="molecule type" value="Genomic_DNA"/>
</dbReference>
<name>A0A9D4FC78_DREPO</name>
<reference evidence="1" key="2">
    <citation type="submission" date="2020-11" db="EMBL/GenBank/DDBJ databases">
        <authorList>
            <person name="McCartney M.A."/>
            <person name="Auch B."/>
            <person name="Kono T."/>
            <person name="Mallez S."/>
            <person name="Becker A."/>
            <person name="Gohl D.M."/>
            <person name="Silverstein K.A.T."/>
            <person name="Koren S."/>
            <person name="Bechman K.B."/>
            <person name="Herman A."/>
            <person name="Abrahante J.E."/>
            <person name="Garbe J."/>
        </authorList>
    </citation>
    <scope>NUCLEOTIDE SEQUENCE</scope>
    <source>
        <strain evidence="1">Duluth1</strain>
        <tissue evidence="1">Whole animal</tissue>
    </source>
</reference>